<dbReference type="PANTHER" id="PTHR11011:SF116">
    <property type="entry name" value="FATTY ACYL-COA REDUCTASE CG5065-RELATED"/>
    <property type="match status" value="1"/>
</dbReference>
<keyword evidence="1" id="KW-0444">Lipid biosynthesis</keyword>
<comment type="function">
    <text evidence="1">Catalyzes the reduction of fatty acyl-CoA to fatty alcohols.</text>
</comment>
<dbReference type="GO" id="GO:0035336">
    <property type="term" value="P:long-chain fatty-acyl-CoA metabolic process"/>
    <property type="evidence" value="ECO:0007669"/>
    <property type="project" value="TreeGrafter"/>
</dbReference>
<sequence length="139" mass="16216">MFTENIYCSYGYLWLQRSQIMVVRESQDRPVIPQFYAGREVFITGATGFMGKVLVERLLATCPNIGYLHLLMRTKKDVSPDSRLRELKESKVFDVLRRNNPEQLDKLRIVSGDITKPHLGLSDRFKTDLEKVMMLLLNY</sequence>
<dbReference type="Gene3D" id="3.40.50.720">
    <property type="entry name" value="NAD(P)-binding Rossmann-like Domain"/>
    <property type="match status" value="1"/>
</dbReference>
<dbReference type="InterPro" id="IPR036291">
    <property type="entry name" value="NAD(P)-bd_dom_sf"/>
</dbReference>
<reference evidence="3" key="2">
    <citation type="submission" date="2022-10" db="EMBL/GenBank/DDBJ databases">
        <authorList>
            <consortium name="ENA_rothamsted_submissions"/>
            <consortium name="culmorum"/>
            <person name="King R."/>
        </authorList>
    </citation>
    <scope>NUCLEOTIDE SEQUENCE</scope>
</reference>
<accession>A0A9N9R7D4</accession>
<comment type="catalytic activity">
    <reaction evidence="1">
        <text>a long-chain fatty acyl-CoA + 2 NADPH + 2 H(+) = a long-chain primary fatty alcohol + 2 NADP(+) + CoA</text>
        <dbReference type="Rhea" id="RHEA:52716"/>
        <dbReference type="ChEBI" id="CHEBI:15378"/>
        <dbReference type="ChEBI" id="CHEBI:57287"/>
        <dbReference type="ChEBI" id="CHEBI:57783"/>
        <dbReference type="ChEBI" id="CHEBI:58349"/>
        <dbReference type="ChEBI" id="CHEBI:77396"/>
        <dbReference type="ChEBI" id="CHEBI:83139"/>
        <dbReference type="EC" id="1.2.1.84"/>
    </reaction>
</comment>
<gene>
    <name evidence="3" type="ORF">DIATSA_LOCUS8752</name>
</gene>
<dbReference type="InterPro" id="IPR026055">
    <property type="entry name" value="FAR"/>
</dbReference>
<protein>
    <recommendedName>
        <fullName evidence="1">Fatty acyl-CoA reductase</fullName>
        <ecNumber evidence="1">1.2.1.84</ecNumber>
    </recommendedName>
</protein>
<dbReference type="EC" id="1.2.1.84" evidence="1"/>
<dbReference type="Pfam" id="PF07993">
    <property type="entry name" value="NAD_binding_4"/>
    <property type="match status" value="1"/>
</dbReference>
<dbReference type="OrthoDB" id="429813at2759"/>
<evidence type="ECO:0000256" key="1">
    <source>
        <dbReference type="RuleBase" id="RU363097"/>
    </source>
</evidence>
<dbReference type="SUPFAM" id="SSF51735">
    <property type="entry name" value="NAD(P)-binding Rossmann-fold domains"/>
    <property type="match status" value="1"/>
</dbReference>
<dbReference type="PANTHER" id="PTHR11011">
    <property type="entry name" value="MALE STERILITY PROTEIN 2-RELATED"/>
    <property type="match status" value="1"/>
</dbReference>
<dbReference type="GO" id="GO:0005777">
    <property type="term" value="C:peroxisome"/>
    <property type="evidence" value="ECO:0007669"/>
    <property type="project" value="TreeGrafter"/>
</dbReference>
<keyword evidence="1" id="KW-0560">Oxidoreductase</keyword>
<evidence type="ECO:0000313" key="3">
    <source>
        <dbReference type="EMBL" id="CAG9791119.1"/>
    </source>
</evidence>
<evidence type="ECO:0000313" key="4">
    <source>
        <dbReference type="Proteomes" id="UP001153714"/>
    </source>
</evidence>
<keyword evidence="4" id="KW-1185">Reference proteome</keyword>
<comment type="similarity">
    <text evidence="1">Belongs to the fatty acyl-CoA reductase family.</text>
</comment>
<dbReference type="AlphaFoldDB" id="A0A9N9R7D4"/>
<proteinExistence type="inferred from homology"/>
<dbReference type="EMBL" id="OU893334">
    <property type="protein sequence ID" value="CAG9791119.1"/>
    <property type="molecule type" value="Genomic_DNA"/>
</dbReference>
<dbReference type="GO" id="GO:0102965">
    <property type="term" value="F:alcohol-forming long-chain fatty acyl-CoA reductase activity"/>
    <property type="evidence" value="ECO:0007669"/>
    <property type="project" value="UniProtKB-EC"/>
</dbReference>
<dbReference type="InterPro" id="IPR013120">
    <property type="entry name" value="FAR_NAD-bd"/>
</dbReference>
<dbReference type="GO" id="GO:0080019">
    <property type="term" value="F:alcohol-forming very long-chain fatty acyl-CoA reductase activity"/>
    <property type="evidence" value="ECO:0007669"/>
    <property type="project" value="InterPro"/>
</dbReference>
<keyword evidence="1" id="KW-0521">NADP</keyword>
<name>A0A9N9R7D4_9NEOP</name>
<organism evidence="3 4">
    <name type="scientific">Diatraea saccharalis</name>
    <name type="common">sugarcane borer</name>
    <dbReference type="NCBI Taxonomy" id="40085"/>
    <lineage>
        <taxon>Eukaryota</taxon>
        <taxon>Metazoa</taxon>
        <taxon>Ecdysozoa</taxon>
        <taxon>Arthropoda</taxon>
        <taxon>Hexapoda</taxon>
        <taxon>Insecta</taxon>
        <taxon>Pterygota</taxon>
        <taxon>Neoptera</taxon>
        <taxon>Endopterygota</taxon>
        <taxon>Lepidoptera</taxon>
        <taxon>Glossata</taxon>
        <taxon>Ditrysia</taxon>
        <taxon>Pyraloidea</taxon>
        <taxon>Crambidae</taxon>
        <taxon>Crambinae</taxon>
        <taxon>Diatraea</taxon>
    </lineage>
</organism>
<feature type="domain" description="Thioester reductase (TE)" evidence="2">
    <location>
        <begin position="43"/>
        <end position="129"/>
    </location>
</feature>
<keyword evidence="1" id="KW-0443">Lipid metabolism</keyword>
<evidence type="ECO:0000259" key="2">
    <source>
        <dbReference type="Pfam" id="PF07993"/>
    </source>
</evidence>
<reference evidence="3" key="1">
    <citation type="submission" date="2021-12" db="EMBL/GenBank/DDBJ databases">
        <authorList>
            <person name="King R."/>
        </authorList>
    </citation>
    <scope>NUCLEOTIDE SEQUENCE</scope>
</reference>
<dbReference type="Proteomes" id="UP001153714">
    <property type="component" value="Chromosome 3"/>
</dbReference>